<evidence type="ECO:0000256" key="7">
    <source>
        <dbReference type="ARBA" id="ARBA00022824"/>
    </source>
</evidence>
<feature type="compositionally biased region" description="Low complexity" evidence="16">
    <location>
        <begin position="1499"/>
        <end position="1516"/>
    </location>
</feature>
<feature type="region of interest" description="Disordered" evidence="16">
    <location>
        <begin position="1236"/>
        <end position="1300"/>
    </location>
</feature>
<evidence type="ECO:0000256" key="1">
    <source>
        <dbReference type="ARBA" id="ARBA00004648"/>
    </source>
</evidence>
<dbReference type="InterPro" id="IPR008928">
    <property type="entry name" value="6-hairpin_glycosidase_sf"/>
</dbReference>
<dbReference type="InterPro" id="IPR013083">
    <property type="entry name" value="Znf_RING/FYVE/PHD"/>
</dbReference>
<keyword evidence="4" id="KW-0479">Metal-binding</keyword>
<dbReference type="Pfam" id="PF13771">
    <property type="entry name" value="zf-HC5HC2H"/>
    <property type="match status" value="1"/>
</dbReference>
<dbReference type="PROSITE" id="PS51805">
    <property type="entry name" value="EPHD"/>
    <property type="match status" value="1"/>
</dbReference>
<keyword evidence="12" id="KW-0325">Glycoprotein</keyword>
<keyword evidence="10" id="KW-1133">Transmembrane helix</keyword>
<dbReference type="GO" id="GO:0008270">
    <property type="term" value="F:zinc ion binding"/>
    <property type="evidence" value="ECO:0007669"/>
    <property type="project" value="UniProtKB-KW"/>
</dbReference>
<organism evidence="18 19">
    <name type="scientific">Micractinium conductrix</name>
    <dbReference type="NCBI Taxonomy" id="554055"/>
    <lineage>
        <taxon>Eukaryota</taxon>
        <taxon>Viridiplantae</taxon>
        <taxon>Chlorophyta</taxon>
        <taxon>core chlorophytes</taxon>
        <taxon>Trebouxiophyceae</taxon>
        <taxon>Chlorellales</taxon>
        <taxon>Chlorellaceae</taxon>
        <taxon>Chlorella clade</taxon>
        <taxon>Micractinium</taxon>
    </lineage>
</organism>
<evidence type="ECO:0000256" key="9">
    <source>
        <dbReference type="ARBA" id="ARBA00022968"/>
    </source>
</evidence>
<dbReference type="SUPFAM" id="SSF48208">
    <property type="entry name" value="Six-hairpin glycosidases"/>
    <property type="match status" value="1"/>
</dbReference>
<dbReference type="InterPro" id="IPR038518">
    <property type="entry name" value="Glyco_hydro_63N_sf"/>
</dbReference>
<reference evidence="18 19" key="1">
    <citation type="journal article" date="2018" name="Plant J.">
        <title>Genome sequences of Chlorella sorokiniana UTEX 1602 and Micractinium conductrix SAG 241.80: implications to maltose excretion by a green alga.</title>
        <authorList>
            <person name="Arriola M.B."/>
            <person name="Velmurugan N."/>
            <person name="Zhang Y."/>
            <person name="Plunkett M.H."/>
            <person name="Hondzo H."/>
            <person name="Barney B.M."/>
        </authorList>
    </citation>
    <scope>NUCLEOTIDE SEQUENCE [LARGE SCALE GENOMIC DNA]</scope>
    <source>
        <strain evidence="18 19">SAG 241.80</strain>
    </source>
</reference>
<dbReference type="InterPro" id="IPR031335">
    <property type="entry name" value="Glyco_hydro_63_C"/>
</dbReference>
<dbReference type="PANTHER" id="PTHR10412">
    <property type="entry name" value="MANNOSYL-OLIGOSACCHARIDE GLUCOSIDASE"/>
    <property type="match status" value="1"/>
</dbReference>
<feature type="compositionally biased region" description="Basic and acidic residues" evidence="16">
    <location>
        <begin position="1517"/>
        <end position="1526"/>
    </location>
</feature>
<gene>
    <name evidence="18" type="ORF">C2E20_2972</name>
</gene>
<dbReference type="Gene3D" id="1.50.10.10">
    <property type="match status" value="1"/>
</dbReference>
<keyword evidence="3" id="KW-0812">Transmembrane</keyword>
<keyword evidence="8" id="KW-0862">Zinc</keyword>
<feature type="region of interest" description="Disordered" evidence="16">
    <location>
        <begin position="643"/>
        <end position="665"/>
    </location>
</feature>
<keyword evidence="11" id="KW-0472">Membrane</keyword>
<dbReference type="CDD" id="cd15571">
    <property type="entry name" value="ePHD"/>
    <property type="match status" value="1"/>
</dbReference>
<dbReference type="EMBL" id="LHPF02000006">
    <property type="protein sequence ID" value="PSC73544.1"/>
    <property type="molecule type" value="Genomic_DNA"/>
</dbReference>
<feature type="compositionally biased region" description="Basic and acidic residues" evidence="16">
    <location>
        <begin position="655"/>
        <end position="665"/>
    </location>
</feature>
<dbReference type="Proteomes" id="UP000239649">
    <property type="component" value="Unassembled WGS sequence"/>
</dbReference>
<dbReference type="InterPro" id="IPR031631">
    <property type="entry name" value="Glyco_hydro_63N"/>
</dbReference>
<evidence type="ECO:0000256" key="8">
    <source>
        <dbReference type="ARBA" id="ARBA00022833"/>
    </source>
</evidence>
<dbReference type="InterPro" id="IPR012341">
    <property type="entry name" value="6hp_glycosidase-like_sf"/>
</dbReference>
<evidence type="ECO:0000256" key="5">
    <source>
        <dbReference type="ARBA" id="ARBA00022771"/>
    </source>
</evidence>
<comment type="similarity">
    <text evidence="2 15">Belongs to the glycosyl hydrolase 63 family.</text>
</comment>
<feature type="domain" description="PHD-type" evidence="17">
    <location>
        <begin position="982"/>
        <end position="1094"/>
    </location>
</feature>
<dbReference type="GO" id="GO:0004573">
    <property type="term" value="F:Glc3Man9GlcNAc2 oligosaccharide glucosidase activity"/>
    <property type="evidence" value="ECO:0007669"/>
    <property type="project" value="UniProtKB-UniRule"/>
</dbReference>
<keyword evidence="7 15" id="KW-0256">Endoplasmic reticulum</keyword>
<dbReference type="Gene3D" id="3.30.40.10">
    <property type="entry name" value="Zinc/RING finger domain, C3HC4 (zinc finger)"/>
    <property type="match status" value="1"/>
</dbReference>
<keyword evidence="9" id="KW-0735">Signal-anchor</keyword>
<dbReference type="InterPro" id="IPR034732">
    <property type="entry name" value="EPHD"/>
</dbReference>
<dbReference type="PANTHER" id="PTHR10412:SF11">
    <property type="entry name" value="MANNOSYL-OLIGOSACCHARIDE GLUCOSIDASE"/>
    <property type="match status" value="1"/>
</dbReference>
<evidence type="ECO:0000256" key="11">
    <source>
        <dbReference type="ARBA" id="ARBA00023136"/>
    </source>
</evidence>
<evidence type="ECO:0000256" key="2">
    <source>
        <dbReference type="ARBA" id="ARBA00010833"/>
    </source>
</evidence>
<evidence type="ECO:0000256" key="13">
    <source>
        <dbReference type="ARBA" id="ARBA00023295"/>
    </source>
</evidence>
<feature type="region of interest" description="Disordered" evidence="16">
    <location>
        <begin position="1499"/>
        <end position="1535"/>
    </location>
</feature>
<keyword evidence="6 15" id="KW-0378">Hydrolase</keyword>
<sequence>MPRGEPRQRRKPLPEARVSPAKPQRPNAAKSGSGWAKGAAAAAAALLAVVWVISQAAGPRTPPVLRPFGGAPLKELQQFGGSHAERLLWGTLRPGYYLGLRPRLPQSLVVGLMWMDPQMDDPLGNIRHEAQQRDGLARYGWLQHDGERYGMQELLDEQYNISTSWAKRLCEGCGHGGDWGLRVAVQERQPAASGGEGQHRRRLLEQQQRQRQQQDGDEYVDEEDEEDEEPQPQAISLFLYVADESGAALQLDPPALAAALQQPGGTGGDAAAAAAGTTPLLGRWQLHLRRGDAHGGAGSSPSSSAPQVTVNYLGLATPNLHNLTEAVRQGLIASVRRQHAAGQRQYSLTLPDTAQPGGNVAVFQLTTVLPLALDLSFLGGLPGGSSGSGAGQPPAERLAAVSGDGLRRLLAQGAAGFERRFAAAFGPLEEGSGEGGSQRAALPAGTAAVARAAMSNMLGGAGYFYGHSLVRLRQPAPGGGQEERTEKLWDTALYTAVPSRSFFPRGFLWDEGFHQLLVRRWEPALSRDMLAHWFDLINAQGWIGREQILGEEARTRVPAEFVRQSPDAANPPTFFLLLADMSQRVAAAAQSGQWDDTTRADAELLKAAWPRLRAWYGWFNATQAGSVPGAYRWRGRDAATDRELNPKALTSGLDDAPRASHPSDDERHLDLRCWMALASRALATIGANLGLPQKEVRPFQRAAAWLEDFASLNALHLHADSGEYRDWGRHTEDVELQRPVVTLADGRRVPGGGEMRRVVTGAPPIPQLVPQFGYVSLFPLLMRLIPPNAPELGRQLHLLRDESRLWTPYGLRSLSRSASLYQARNTEHDAPYWRGAVWININYLAVQALRHYGSTAAGPLATAAEALHQELRHNLMSNIVRQYQRTGYLWEQYDDSTGEGRGSHPFTGWTGLVALLAADQLQREGGLQPPVAGQQQHVAPFSVPVQPAASEELITPVNAEANPAAALLLGAGAVAALPPPPPARCLLCNGVGSSGACGPLRPVTVEGQQAMVHDQCAVWSPGCYLPEGSSTYVNLEAEYRRARHRICSACGQGGAAVPCSHPWCRCAYHLPCALGAPGVLLEGDTFEAWCPLHADGEGSDEDYTAAAPARPRRQPGSSTGAAKRPRASTEAQRPRTDWQKKDEHTWLKVVPPWWCEQRTVHFATKVYKELFRSAGSAVLVDPQGGQWLCLVQTEARNDNRPQYTLRGAFAELWEAQGIASGDTLIFRRDPMTGHIELGRHASGSGTTAGARMEEAASELSELSGGEGSGGRPTQRRARQEASSDRGTSQQGAHPRYAGTHGTPAIHAALAAAGGGGGGAAAAAAALTAALPAPKRQRTGDDAADAAAALLADTEAAVLAARRAGAGVAGPSYAAPFSLADWQPSAPHVQMFTAITGILAGHHWSEAEQAEVLRFRAKYAWLDTCGREVAYLTCSQLRSDRAALLEFVRAAGQGILTAAPSQGHQGVQFQPAGAGARVSPFAAAATPGGAAALGEAGMQLAGPTASSPAPPAQQQQEQKQEQQREEEQVGGVSIGGMPNIASLLEMHNTGTDEAMQVLEGAASFNLDAAYFTSHAAPATAVKAEEEEVHAGHVPTPH</sequence>
<evidence type="ECO:0000256" key="16">
    <source>
        <dbReference type="SAM" id="MobiDB-lite"/>
    </source>
</evidence>
<protein>
    <recommendedName>
        <fullName evidence="14 15">Mannosyl-oligosaccharide glucosidase</fullName>
        <ecNumber evidence="14 15">3.2.1.106</ecNumber>
    </recommendedName>
</protein>
<comment type="function">
    <text evidence="15">Cleaves the distal alpha 1,2-linked glucose residue from the Glc(3)Man(9)GlcNAc(2) oligosaccharide precursor.</text>
</comment>
<dbReference type="STRING" id="554055.A0A2P6VHH8"/>
<accession>A0A2P6VHH8</accession>
<feature type="region of interest" description="Disordered" evidence="16">
    <location>
        <begin position="189"/>
        <end position="231"/>
    </location>
</feature>
<dbReference type="Gene3D" id="2.70.98.110">
    <property type="entry name" value="Glycosyl hydrolase family 63, N-terminal domain"/>
    <property type="match status" value="1"/>
</dbReference>
<dbReference type="Pfam" id="PF16923">
    <property type="entry name" value="Glyco_hydro_63N"/>
    <property type="match status" value="1"/>
</dbReference>
<evidence type="ECO:0000256" key="10">
    <source>
        <dbReference type="ARBA" id="ARBA00022989"/>
    </source>
</evidence>
<feature type="region of interest" description="Disordered" evidence="16">
    <location>
        <begin position="1"/>
        <end position="33"/>
    </location>
</feature>
<comment type="caution">
    <text evidence="18">The sequence shown here is derived from an EMBL/GenBank/DDBJ whole genome shotgun (WGS) entry which is preliminary data.</text>
</comment>
<dbReference type="GO" id="GO:0005789">
    <property type="term" value="C:endoplasmic reticulum membrane"/>
    <property type="evidence" value="ECO:0007669"/>
    <property type="project" value="UniProtKB-SubCell"/>
</dbReference>
<evidence type="ECO:0000256" key="6">
    <source>
        <dbReference type="ARBA" id="ARBA00022801"/>
    </source>
</evidence>
<evidence type="ECO:0000313" key="19">
    <source>
        <dbReference type="Proteomes" id="UP000239649"/>
    </source>
</evidence>
<comment type="catalytic activity">
    <reaction evidence="15">
        <text>N(4)-(alpha-D-Glc-(1-&gt;2)-alpha-D-Glc-(1-&gt;3)-alpha-D-Glc-(1-&gt;3)-alpha-D-Man-(1-&gt;2)-alpha-D-Man-(1-&gt;2)-alpha-D-Man-(1-&gt;3)-[alpha-D-Man-(1-&gt;2)-alpha-D-Man-(1-&gt;3)-[alpha-D-Man-(1-&gt;2)-alpha-D-Man-(1-&gt;6)]-alpha-D-Man-(1-&gt;6)]-beta-D-Man-(1-&gt;4)-beta-D-GlcNAc-(1-&gt;4)-beta-D-GlcNAc)-L-asparaginyl-[protein] + H2O = N(4)-(alpha-D-Glc-(1-&gt;3)-alpha-D-Glc-(1-&gt;3)-alpha-D-Man-(1-&gt;2)-alpha-D-Man-(1-&gt;2)-alpha-D-Man-(1-&gt;3)-[alpha-D-Man-(1-&gt;2)-alpha-D-Man-(1-&gt;3)-[alpha-D-Man-(1-&gt;2)-alpha-D-Man-(1-&gt;6)]-alpha-D-Man-(1-&gt;6)]-beta-D-Man-(1-&gt;4)-beta-D-GlcNAc-(1-&gt;4)-beta-D-GlcNAc)-L-asparaginyl-[protein] + beta-D-glucose</text>
        <dbReference type="Rhea" id="RHEA:55988"/>
        <dbReference type="Rhea" id="RHEA-COMP:12806"/>
        <dbReference type="Rhea" id="RHEA-COMP:14355"/>
        <dbReference type="ChEBI" id="CHEBI:15377"/>
        <dbReference type="ChEBI" id="CHEBI:15903"/>
        <dbReference type="ChEBI" id="CHEBI:59082"/>
        <dbReference type="ChEBI" id="CHEBI:132537"/>
        <dbReference type="EC" id="3.2.1.106"/>
    </reaction>
</comment>
<keyword evidence="19" id="KW-1185">Reference proteome</keyword>
<evidence type="ECO:0000256" key="15">
    <source>
        <dbReference type="RuleBase" id="RU368089"/>
    </source>
</evidence>
<keyword evidence="13 15" id="KW-0326">Glycosidase</keyword>
<dbReference type="EC" id="3.2.1.106" evidence="14 15"/>
<dbReference type="GO" id="GO:0009311">
    <property type="term" value="P:oligosaccharide metabolic process"/>
    <property type="evidence" value="ECO:0007669"/>
    <property type="project" value="UniProtKB-UniRule"/>
</dbReference>
<dbReference type="InterPro" id="IPR004888">
    <property type="entry name" value="Glycoside_hydrolase_63"/>
</dbReference>
<keyword evidence="5" id="KW-0863">Zinc-finger</keyword>
<dbReference type="GO" id="GO:0006487">
    <property type="term" value="P:protein N-linked glycosylation"/>
    <property type="evidence" value="ECO:0007669"/>
    <property type="project" value="UniProtKB-UniRule"/>
</dbReference>
<dbReference type="OrthoDB" id="410058at2759"/>
<comment type="subcellular location">
    <subcellularLocation>
        <location evidence="1 15">Endoplasmic reticulum membrane</location>
        <topology evidence="1 15">Single-pass type II membrane protein</topology>
    </subcellularLocation>
</comment>
<feature type="compositionally biased region" description="Acidic residues" evidence="16">
    <location>
        <begin position="215"/>
        <end position="230"/>
    </location>
</feature>
<evidence type="ECO:0000256" key="14">
    <source>
        <dbReference type="ARBA" id="ARBA00038888"/>
    </source>
</evidence>
<feature type="region of interest" description="Disordered" evidence="16">
    <location>
        <begin position="1100"/>
        <end position="1140"/>
    </location>
</feature>
<evidence type="ECO:0000259" key="17">
    <source>
        <dbReference type="PROSITE" id="PS51805"/>
    </source>
</evidence>
<evidence type="ECO:0000256" key="3">
    <source>
        <dbReference type="ARBA" id="ARBA00022692"/>
    </source>
</evidence>
<evidence type="ECO:0000256" key="4">
    <source>
        <dbReference type="ARBA" id="ARBA00022723"/>
    </source>
</evidence>
<name>A0A2P6VHH8_9CHLO</name>
<evidence type="ECO:0000313" key="18">
    <source>
        <dbReference type="EMBL" id="PSC73544.1"/>
    </source>
</evidence>
<evidence type="ECO:0000256" key="12">
    <source>
        <dbReference type="ARBA" id="ARBA00023180"/>
    </source>
</evidence>
<dbReference type="Pfam" id="PF03200">
    <property type="entry name" value="Glyco_hydro_63"/>
    <property type="match status" value="1"/>
</dbReference>
<proteinExistence type="inferred from homology"/>